<feature type="region of interest" description="Disordered" evidence="1">
    <location>
        <begin position="597"/>
        <end position="852"/>
    </location>
</feature>
<dbReference type="AlphaFoldDB" id="A0A0G4F805"/>
<dbReference type="EMBL" id="CDMY01000384">
    <property type="protein sequence ID" value="CEM08104.1"/>
    <property type="molecule type" value="Genomic_DNA"/>
</dbReference>
<feature type="compositionally biased region" description="Pro residues" evidence="1">
    <location>
        <begin position="878"/>
        <end position="895"/>
    </location>
</feature>
<feature type="compositionally biased region" description="Polar residues" evidence="1">
    <location>
        <begin position="61"/>
        <end position="72"/>
    </location>
</feature>
<feature type="region of interest" description="Disordered" evidence="1">
    <location>
        <begin position="185"/>
        <end position="395"/>
    </location>
</feature>
<name>A0A0G4F805_VITBC</name>
<feature type="compositionally biased region" description="Basic and acidic residues" evidence="1">
    <location>
        <begin position="645"/>
        <end position="663"/>
    </location>
</feature>
<feature type="compositionally biased region" description="Low complexity" evidence="1">
    <location>
        <begin position="816"/>
        <end position="827"/>
    </location>
</feature>
<feature type="compositionally biased region" description="Pro residues" evidence="1">
    <location>
        <begin position="605"/>
        <end position="614"/>
    </location>
</feature>
<feature type="compositionally biased region" description="Basic and acidic residues" evidence="1">
    <location>
        <begin position="238"/>
        <end position="250"/>
    </location>
</feature>
<feature type="compositionally biased region" description="Gly residues" evidence="1">
    <location>
        <begin position="263"/>
        <end position="273"/>
    </location>
</feature>
<feature type="region of interest" description="Disordered" evidence="1">
    <location>
        <begin position="1030"/>
        <end position="1049"/>
    </location>
</feature>
<sequence length="1049" mass="108923">MVDAASVEHHTVQSQEGSGVVAQGGTDHHMPPAGAAAGEVPQKRKQASEVDGEAPLAKRVTTVNQCDSATQDNESDRPPKARPPKAAAKAGGTGGAPRPESDCHAALTKALNARPELKGLHFTCRPTAFALTMVVRVQISTLTDGKAEYLYAPAVRDPSSAQWQCEELLEGLRALRTSRDALDNHPGWQVAIGKTTQQAEYKPTGGLPPRQGSAGAPEQYSPVAAAKKRISKPAATRGAEKEQREREGKGGGRKRKKEQLDGSGSGSAVGGSGAAASTGAVGPGNLAALLQQHSHDTPHRDDTTAPTAAAEDMRGAANGEHHTGEEGEGGRAAVQEGADHPMPPADVTPQKRKKTPEDAGGSDFAHNRKQKHRKSAKHTAGPSSHAGGGGGSAPLHVKECSNAVKARNETKGLKVTCHPIPGTNEAVTVTVTVSADGLSDGRARYISATASRDPSSGQWRFDKLLEGLRALTTSPDRLDLPNSDTSASGAAAPMGAGGPPMPDPEDVVADCRQKLVKKVAAKGTPRLLKRYADDAELEIADDVNDNVPAVRVVIAALGVDVIVSKGRRRWWNWVPLTDAVDAVQLAMLQQTAAMAQLHGGSPAAQPQPPPPPSPQHQHQHQHEQPPPMAAPPTPAAAAPPQPFKMEAKQDEETVKSETVKGEHAASAPGLPPRARRRGQFLPQWDGQIRISPGENGSSSDRPIVFDDDGDGFQASVQESREGTGGGGGEVAPAANAQTGELVQIETDIISSSPSLSGRGGGGGDGERHASGSGGDCNQVGQSAGGDREEGVPADTANNGVGVAASSGERAGGGSGAAAAEKGAATASDDSKGDKKGAGRSQGPPQHPPPHYPHYWPPPHPYWPYGTYPHAQYPAPQQGPCPYGLPPYAPPPPMPHNQPAADVKNEGSDKPGVPSVQAGSGVQQGHQGGPPSGVSAAQHGPKKLEELSHADVLALLEQQEGILKANPDLWQHVKDQEGVTGASLALMLEEKTPANDASVQNFGGKLSRQEVCAIKIWLLKKMKNTDQIFVPTPHPQPTATPAALDRQTDT</sequence>
<feature type="compositionally biased region" description="Pro residues" evidence="1">
    <location>
        <begin position="624"/>
        <end position="642"/>
    </location>
</feature>
<feature type="region of interest" description="Disordered" evidence="1">
    <location>
        <begin position="1"/>
        <end position="102"/>
    </location>
</feature>
<evidence type="ECO:0000313" key="3">
    <source>
        <dbReference type="Proteomes" id="UP000041254"/>
    </source>
</evidence>
<protein>
    <submittedName>
        <fullName evidence="2">Uncharacterized protein</fullName>
    </submittedName>
</protein>
<keyword evidence="3" id="KW-1185">Reference proteome</keyword>
<feature type="region of interest" description="Disordered" evidence="1">
    <location>
        <begin position="474"/>
        <end position="503"/>
    </location>
</feature>
<dbReference type="OMA" id="HIGMFAS"/>
<feature type="compositionally biased region" description="Basic and acidic residues" evidence="1">
    <location>
        <begin position="311"/>
        <end position="329"/>
    </location>
</feature>
<accession>A0A0G4F805</accession>
<evidence type="ECO:0000313" key="2">
    <source>
        <dbReference type="EMBL" id="CEM08104.1"/>
    </source>
</evidence>
<evidence type="ECO:0000256" key="1">
    <source>
        <dbReference type="SAM" id="MobiDB-lite"/>
    </source>
</evidence>
<feature type="compositionally biased region" description="Basic residues" evidence="1">
    <location>
        <begin position="367"/>
        <end position="377"/>
    </location>
</feature>
<gene>
    <name evidence="2" type="ORF">Vbra_5738</name>
</gene>
<organism evidence="2 3">
    <name type="scientific">Vitrella brassicaformis (strain CCMP3155)</name>
    <dbReference type="NCBI Taxonomy" id="1169540"/>
    <lineage>
        <taxon>Eukaryota</taxon>
        <taxon>Sar</taxon>
        <taxon>Alveolata</taxon>
        <taxon>Colpodellida</taxon>
        <taxon>Vitrellaceae</taxon>
        <taxon>Vitrella</taxon>
    </lineage>
</organism>
<reference evidence="2 3" key="1">
    <citation type="submission" date="2014-11" db="EMBL/GenBank/DDBJ databases">
        <authorList>
            <person name="Zhu J."/>
            <person name="Qi W."/>
            <person name="Song R."/>
        </authorList>
    </citation>
    <scope>NUCLEOTIDE SEQUENCE [LARGE SCALE GENOMIC DNA]</scope>
</reference>
<dbReference type="Proteomes" id="UP000041254">
    <property type="component" value="Unassembled WGS sequence"/>
</dbReference>
<proteinExistence type="predicted"/>
<feature type="region of interest" description="Disordered" evidence="1">
    <location>
        <begin position="878"/>
        <end position="940"/>
    </location>
</feature>
<feature type="compositionally biased region" description="Basic and acidic residues" evidence="1">
    <location>
        <begin position="1"/>
        <end position="11"/>
    </location>
</feature>
<feature type="compositionally biased region" description="Low complexity" evidence="1">
    <location>
        <begin position="799"/>
        <end position="808"/>
    </location>
</feature>
<dbReference type="InParanoid" id="A0A0G4F805"/>
<feature type="compositionally biased region" description="Basic and acidic residues" evidence="1">
    <location>
        <begin position="293"/>
        <end position="303"/>
    </location>
</feature>
<dbReference type="VEuPathDB" id="CryptoDB:Vbra_5738"/>